<dbReference type="OrthoDB" id="9797093at2"/>
<protein>
    <recommendedName>
        <fullName evidence="3">Phage-related protein</fullName>
    </recommendedName>
</protein>
<dbReference type="EMBL" id="LAQT01000001">
    <property type="protein sequence ID" value="KPC55048.1"/>
    <property type="molecule type" value="Genomic_DNA"/>
</dbReference>
<reference evidence="1 2" key="1">
    <citation type="submission" date="2015-07" db="EMBL/GenBank/DDBJ databases">
        <title>Draft genome sequence of the Amantichitinum ursilacus IGB-41, a new chitin-degrading bacterium.</title>
        <authorList>
            <person name="Kirstahler P."/>
            <person name="Guenther M."/>
            <person name="Grumaz C."/>
            <person name="Rupp S."/>
            <person name="Zibek S."/>
            <person name="Sohn K."/>
        </authorList>
    </citation>
    <scope>NUCLEOTIDE SEQUENCE [LARGE SCALE GENOMIC DNA]</scope>
    <source>
        <strain evidence="1 2">IGB-41</strain>
    </source>
</reference>
<name>A0A0N0GQU0_9NEIS</name>
<sequence length="121" mass="14080">MASRWVRAQDAPSRKPLIWVGSTQRDVRQFPDEARHQIGQALRYVQWGEMPKDVAPMKAVGAGCYEICTQTAEGWWRVLYVARFAEGVYVIHAFQKKTNKTPADVMRLARERYQELEAIRR</sequence>
<accession>A0A0N0GQU0</accession>
<evidence type="ECO:0008006" key="3">
    <source>
        <dbReference type="Google" id="ProtNLM"/>
    </source>
</evidence>
<keyword evidence="2" id="KW-1185">Reference proteome</keyword>
<gene>
    <name evidence="1" type="ORF">WG78_00275</name>
</gene>
<evidence type="ECO:0000313" key="1">
    <source>
        <dbReference type="EMBL" id="KPC55048.1"/>
    </source>
</evidence>
<dbReference type="Proteomes" id="UP000037939">
    <property type="component" value="Unassembled WGS sequence"/>
</dbReference>
<dbReference type="AlphaFoldDB" id="A0A0N0GQU0"/>
<dbReference type="InterPro" id="IPR009241">
    <property type="entry name" value="HigB-like"/>
</dbReference>
<proteinExistence type="predicted"/>
<dbReference type="STRING" id="857265.WG78_00275"/>
<dbReference type="RefSeq" id="WP_053935783.1">
    <property type="nucleotide sequence ID" value="NZ_LAQT01000001.1"/>
</dbReference>
<organism evidence="1 2">
    <name type="scientific">Amantichitinum ursilacus</name>
    <dbReference type="NCBI Taxonomy" id="857265"/>
    <lineage>
        <taxon>Bacteria</taxon>
        <taxon>Pseudomonadati</taxon>
        <taxon>Pseudomonadota</taxon>
        <taxon>Betaproteobacteria</taxon>
        <taxon>Neisseriales</taxon>
        <taxon>Chitinibacteraceae</taxon>
        <taxon>Amantichitinum</taxon>
    </lineage>
</organism>
<evidence type="ECO:0000313" key="2">
    <source>
        <dbReference type="Proteomes" id="UP000037939"/>
    </source>
</evidence>
<comment type="caution">
    <text evidence="1">The sequence shown here is derived from an EMBL/GenBank/DDBJ whole genome shotgun (WGS) entry which is preliminary data.</text>
</comment>
<dbReference type="Pfam" id="PF05973">
    <property type="entry name" value="Gp49"/>
    <property type="match status" value="1"/>
</dbReference>